<evidence type="ECO:0000313" key="7">
    <source>
        <dbReference type="EMBL" id="SFS18344.1"/>
    </source>
</evidence>
<dbReference type="AlphaFoldDB" id="A0A1I6MRT3"/>
<dbReference type="SMART" id="SM00448">
    <property type="entry name" value="REC"/>
    <property type="match status" value="1"/>
</dbReference>
<organism evidence="7 8">
    <name type="scientific">Granulicella pectinivorans</name>
    <dbReference type="NCBI Taxonomy" id="474950"/>
    <lineage>
        <taxon>Bacteria</taxon>
        <taxon>Pseudomonadati</taxon>
        <taxon>Acidobacteriota</taxon>
        <taxon>Terriglobia</taxon>
        <taxon>Terriglobales</taxon>
        <taxon>Acidobacteriaceae</taxon>
        <taxon>Granulicella</taxon>
    </lineage>
</organism>
<dbReference type="SMART" id="SM00421">
    <property type="entry name" value="HTH_LUXR"/>
    <property type="match status" value="1"/>
</dbReference>
<dbReference type="PROSITE" id="PS50043">
    <property type="entry name" value="HTH_LUXR_2"/>
    <property type="match status" value="1"/>
</dbReference>
<dbReference type="Pfam" id="PF00072">
    <property type="entry name" value="Response_reg"/>
    <property type="match status" value="1"/>
</dbReference>
<dbReference type="InterPro" id="IPR036388">
    <property type="entry name" value="WH-like_DNA-bd_sf"/>
</dbReference>
<dbReference type="EMBL" id="FOZL01000001">
    <property type="protein sequence ID" value="SFS18344.1"/>
    <property type="molecule type" value="Genomic_DNA"/>
</dbReference>
<evidence type="ECO:0000256" key="1">
    <source>
        <dbReference type="ARBA" id="ARBA00023015"/>
    </source>
</evidence>
<dbReference type="Pfam" id="PF00196">
    <property type="entry name" value="GerE"/>
    <property type="match status" value="1"/>
</dbReference>
<comment type="caution">
    <text evidence="4">Lacks conserved residue(s) required for the propagation of feature annotation.</text>
</comment>
<dbReference type="InterPro" id="IPR001789">
    <property type="entry name" value="Sig_transdc_resp-reg_receiver"/>
</dbReference>
<accession>A0A1I6MRT3</accession>
<dbReference type="GO" id="GO:0003677">
    <property type="term" value="F:DNA binding"/>
    <property type="evidence" value="ECO:0007669"/>
    <property type="project" value="UniProtKB-KW"/>
</dbReference>
<evidence type="ECO:0000256" key="4">
    <source>
        <dbReference type="PROSITE-ProRule" id="PRU00169"/>
    </source>
</evidence>
<gene>
    <name evidence="7" type="ORF">SAMN05421771_3435</name>
</gene>
<dbReference type="Gene3D" id="3.40.50.2300">
    <property type="match status" value="1"/>
</dbReference>
<evidence type="ECO:0000259" key="5">
    <source>
        <dbReference type="PROSITE" id="PS50043"/>
    </source>
</evidence>
<reference evidence="7 8" key="1">
    <citation type="submission" date="2016-10" db="EMBL/GenBank/DDBJ databases">
        <authorList>
            <person name="de Groot N.N."/>
        </authorList>
    </citation>
    <scope>NUCLEOTIDE SEQUENCE [LARGE SCALE GENOMIC DNA]</scope>
    <source>
        <strain evidence="7 8">DSM 21001</strain>
    </source>
</reference>
<dbReference type="Proteomes" id="UP000199024">
    <property type="component" value="Unassembled WGS sequence"/>
</dbReference>
<evidence type="ECO:0000256" key="3">
    <source>
        <dbReference type="ARBA" id="ARBA00023163"/>
    </source>
</evidence>
<dbReference type="STRING" id="474950.SAMN05421771_3435"/>
<protein>
    <submittedName>
        <fullName evidence="7">Two component transcriptional regulator, LuxR family</fullName>
    </submittedName>
</protein>
<evidence type="ECO:0000259" key="6">
    <source>
        <dbReference type="PROSITE" id="PS50110"/>
    </source>
</evidence>
<dbReference type="PROSITE" id="PS50110">
    <property type="entry name" value="RESPONSE_REGULATORY"/>
    <property type="match status" value="1"/>
</dbReference>
<keyword evidence="2" id="KW-0238">DNA-binding</keyword>
<dbReference type="InterPro" id="IPR011006">
    <property type="entry name" value="CheY-like_superfamily"/>
</dbReference>
<dbReference type="GO" id="GO:0000160">
    <property type="term" value="P:phosphorelay signal transduction system"/>
    <property type="evidence" value="ECO:0007669"/>
    <property type="project" value="InterPro"/>
</dbReference>
<keyword evidence="1" id="KW-0805">Transcription regulation</keyword>
<dbReference type="InterPro" id="IPR000792">
    <property type="entry name" value="Tscrpt_reg_LuxR_C"/>
</dbReference>
<name>A0A1I6MRT3_9BACT</name>
<dbReference type="GO" id="GO:0006355">
    <property type="term" value="P:regulation of DNA-templated transcription"/>
    <property type="evidence" value="ECO:0007669"/>
    <property type="project" value="InterPro"/>
</dbReference>
<dbReference type="PRINTS" id="PR00038">
    <property type="entry name" value="HTHLUXR"/>
</dbReference>
<dbReference type="PANTHER" id="PTHR44688:SF16">
    <property type="entry name" value="DNA-BINDING TRANSCRIPTIONAL ACTIVATOR DEVR_DOSR"/>
    <property type="match status" value="1"/>
</dbReference>
<feature type="domain" description="Response regulatory" evidence="6">
    <location>
        <begin position="37"/>
        <end position="150"/>
    </location>
</feature>
<dbReference type="RefSeq" id="WP_089840969.1">
    <property type="nucleotide sequence ID" value="NZ_FOZL01000001.1"/>
</dbReference>
<feature type="domain" description="HTH luxR-type" evidence="5">
    <location>
        <begin position="166"/>
        <end position="231"/>
    </location>
</feature>
<evidence type="ECO:0000313" key="8">
    <source>
        <dbReference type="Proteomes" id="UP000199024"/>
    </source>
</evidence>
<dbReference type="SUPFAM" id="SSF46894">
    <property type="entry name" value="C-terminal effector domain of the bipartite response regulators"/>
    <property type="match status" value="1"/>
</dbReference>
<keyword evidence="3" id="KW-0804">Transcription</keyword>
<proteinExistence type="predicted"/>
<sequence>MQILERNSDIRIESGDYRNRSHSFAFDSRRHEAPCDVIYLIDEDPQIRVKIATYFAALGTKVAAFTSGSDYLNFVGQESAACLVLNTHLPDMSGFELQRRLAPKGNPPVIFISDHKDIASTVRAMKDGAIEFLIKPVDLEALVAAVQEALIHDRKQRRRRAENAELRERFSLLTPREREVLPLVVGGLLNKQAAFVLGISEVTLQIHRSQIMRKTRAESLAELVRMTIKLRIPHWSEQQFRDDVRRKVTSFDMRNASEALPGNAF</sequence>
<dbReference type="PANTHER" id="PTHR44688">
    <property type="entry name" value="DNA-BINDING TRANSCRIPTIONAL ACTIVATOR DEVR_DOSR"/>
    <property type="match status" value="1"/>
</dbReference>
<dbReference type="OrthoDB" id="120990at2"/>
<dbReference type="SUPFAM" id="SSF52172">
    <property type="entry name" value="CheY-like"/>
    <property type="match status" value="1"/>
</dbReference>
<evidence type="ECO:0000256" key="2">
    <source>
        <dbReference type="ARBA" id="ARBA00023125"/>
    </source>
</evidence>
<dbReference type="CDD" id="cd06170">
    <property type="entry name" value="LuxR_C_like"/>
    <property type="match status" value="1"/>
</dbReference>
<keyword evidence="8" id="KW-1185">Reference proteome</keyword>
<dbReference type="Gene3D" id="1.10.10.10">
    <property type="entry name" value="Winged helix-like DNA-binding domain superfamily/Winged helix DNA-binding domain"/>
    <property type="match status" value="1"/>
</dbReference>
<dbReference type="InterPro" id="IPR016032">
    <property type="entry name" value="Sig_transdc_resp-reg_C-effctor"/>
</dbReference>